<dbReference type="GO" id="GO:0005524">
    <property type="term" value="F:ATP binding"/>
    <property type="evidence" value="ECO:0007669"/>
    <property type="project" value="UniProtKB-KW"/>
</dbReference>
<comment type="caution">
    <text evidence="4">The sequence shown here is derived from an EMBL/GenBank/DDBJ whole genome shotgun (WGS) entry which is preliminary data.</text>
</comment>
<evidence type="ECO:0000313" key="4">
    <source>
        <dbReference type="EMBL" id="EQD26098.1"/>
    </source>
</evidence>
<dbReference type="InterPro" id="IPR047661">
    <property type="entry name" value="IstB"/>
</dbReference>
<sequence length="249" mass="27776">MTLQITIEQLRRLKLSGMVAGLEHQLSQTAYLELSFEQRLGHLVDAETSSRDSQRLRRLLKNARLKVHAEPEAIDYRPTREINRALVGDLLTCQWIEQRQNLLVTGQTGTGKTWLACCFAVQAARKGITVGYRRVGRLLEDMEIAHADGSLPKLRQQLAKLQLLVLDDFGLVPLTARGRSDLLELLDDRVGTSSTLVAGQLPIKDWHGFINDPALADAILDRLIHSSIKLTLRGESMRKLKSADQPSAG</sequence>
<dbReference type="AlphaFoldDB" id="T0XYY4"/>
<dbReference type="NCBIfam" id="NF038214">
    <property type="entry name" value="IS21_help_AAA"/>
    <property type="match status" value="1"/>
</dbReference>
<reference evidence="4" key="1">
    <citation type="submission" date="2013-08" db="EMBL/GenBank/DDBJ databases">
        <authorList>
            <person name="Mendez C."/>
            <person name="Richter M."/>
            <person name="Ferrer M."/>
            <person name="Sanchez J."/>
        </authorList>
    </citation>
    <scope>NUCLEOTIDE SEQUENCE</scope>
</reference>
<dbReference type="InterPro" id="IPR025662">
    <property type="entry name" value="Sigma_54_int_dom_ATP-bd_1"/>
</dbReference>
<reference evidence="4" key="2">
    <citation type="journal article" date="2014" name="ISME J.">
        <title>Microbial stratification in low pH oxic and suboxic macroscopic growths along an acid mine drainage.</title>
        <authorList>
            <person name="Mendez-Garcia C."/>
            <person name="Mesa V."/>
            <person name="Sprenger R.R."/>
            <person name="Richter M."/>
            <person name="Diez M.S."/>
            <person name="Solano J."/>
            <person name="Bargiela R."/>
            <person name="Golyshina O.V."/>
            <person name="Manteca A."/>
            <person name="Ramos J.L."/>
            <person name="Gallego J.R."/>
            <person name="Llorente I."/>
            <person name="Martins Dos Santos V.A."/>
            <person name="Jensen O.N."/>
            <person name="Pelaez A.I."/>
            <person name="Sanchez J."/>
            <person name="Ferrer M."/>
        </authorList>
    </citation>
    <scope>NUCLEOTIDE SEQUENCE</scope>
</reference>
<dbReference type="GO" id="GO:0006260">
    <property type="term" value="P:DNA replication"/>
    <property type="evidence" value="ECO:0007669"/>
    <property type="project" value="TreeGrafter"/>
</dbReference>
<organism evidence="4">
    <name type="scientific">mine drainage metagenome</name>
    <dbReference type="NCBI Taxonomy" id="410659"/>
    <lineage>
        <taxon>unclassified sequences</taxon>
        <taxon>metagenomes</taxon>
        <taxon>ecological metagenomes</taxon>
    </lineage>
</organism>
<dbReference type="EMBL" id="AUZZ01011469">
    <property type="protein sequence ID" value="EQD26098.1"/>
    <property type="molecule type" value="Genomic_DNA"/>
</dbReference>
<protein>
    <submittedName>
        <fullName evidence="4">Transposition helper protein</fullName>
    </submittedName>
</protein>
<name>T0XYY4_9ZZZZ</name>
<proteinExistence type="predicted"/>
<dbReference type="CDD" id="cd00009">
    <property type="entry name" value="AAA"/>
    <property type="match status" value="1"/>
</dbReference>
<dbReference type="Gene3D" id="3.40.50.300">
    <property type="entry name" value="P-loop containing nucleotide triphosphate hydrolases"/>
    <property type="match status" value="1"/>
</dbReference>
<dbReference type="Pfam" id="PF01695">
    <property type="entry name" value="IstB_IS21"/>
    <property type="match status" value="1"/>
</dbReference>
<dbReference type="InterPro" id="IPR028350">
    <property type="entry name" value="DNAC/IstB-like"/>
</dbReference>
<evidence type="ECO:0000259" key="3">
    <source>
        <dbReference type="Pfam" id="PF01695"/>
    </source>
</evidence>
<dbReference type="PIRSF" id="PIRSF003073">
    <property type="entry name" value="DNAC_TnpB_IstB"/>
    <property type="match status" value="1"/>
</dbReference>
<feature type="domain" description="IstB-like ATP-binding" evidence="3">
    <location>
        <begin position="9"/>
        <end position="241"/>
    </location>
</feature>
<gene>
    <name evidence="4" type="ORF">B2A_15778</name>
</gene>
<dbReference type="SUPFAM" id="SSF52540">
    <property type="entry name" value="P-loop containing nucleoside triphosphate hydrolases"/>
    <property type="match status" value="1"/>
</dbReference>
<dbReference type="InterPro" id="IPR027417">
    <property type="entry name" value="P-loop_NTPase"/>
</dbReference>
<keyword evidence="1" id="KW-0547">Nucleotide-binding</keyword>
<dbReference type="InterPro" id="IPR002611">
    <property type="entry name" value="IstB_ATP-bd"/>
</dbReference>
<accession>T0XYY4</accession>
<evidence type="ECO:0000256" key="1">
    <source>
        <dbReference type="ARBA" id="ARBA00022741"/>
    </source>
</evidence>
<keyword evidence="2" id="KW-0067">ATP-binding</keyword>
<dbReference type="PROSITE" id="PS00675">
    <property type="entry name" value="SIGMA54_INTERACT_1"/>
    <property type="match status" value="1"/>
</dbReference>
<dbReference type="PANTHER" id="PTHR30050">
    <property type="entry name" value="CHROMOSOMAL REPLICATION INITIATOR PROTEIN DNAA"/>
    <property type="match status" value="1"/>
</dbReference>
<evidence type="ECO:0000256" key="2">
    <source>
        <dbReference type="ARBA" id="ARBA00022840"/>
    </source>
</evidence>
<dbReference type="PANTHER" id="PTHR30050:SF4">
    <property type="entry name" value="ATP-BINDING PROTEIN RV3427C IN INSERTION SEQUENCE-RELATED"/>
    <property type="match status" value="1"/>
</dbReference>